<sequence>MKTKRTGKFLALLLALVLVVGLVPTAVAAEEDTSWMSEPVDRLNEILGSDVFVASTAPITYGEIAAVLRAAGYDGGKFAQNTAATATRADGCEAIAVLFQLPVGDGSAIQYFFDHKYINGTAEGELNESGALSAAEFAVLTDRLYSELGGFATPPTTPGEGEGESTTPGEGESEGDPTTPGGESGSSDFDGLASEWAKEELKKADSLGLIPDCLVDRI</sequence>
<evidence type="ECO:0000313" key="4">
    <source>
        <dbReference type="Proteomes" id="UP000620366"/>
    </source>
</evidence>
<evidence type="ECO:0000313" key="3">
    <source>
        <dbReference type="EMBL" id="MBC8535153.1"/>
    </source>
</evidence>
<feature type="region of interest" description="Disordered" evidence="1">
    <location>
        <begin position="149"/>
        <end position="194"/>
    </location>
</feature>
<feature type="compositionally biased region" description="Low complexity" evidence="1">
    <location>
        <begin position="164"/>
        <end position="181"/>
    </location>
</feature>
<organism evidence="3 4">
    <name type="scientific">Feifania hominis</name>
    <dbReference type="NCBI Taxonomy" id="2763660"/>
    <lineage>
        <taxon>Bacteria</taxon>
        <taxon>Bacillati</taxon>
        <taxon>Bacillota</taxon>
        <taxon>Clostridia</taxon>
        <taxon>Eubacteriales</taxon>
        <taxon>Feifaniaceae</taxon>
        <taxon>Feifania</taxon>
    </lineage>
</organism>
<keyword evidence="4" id="KW-1185">Reference proteome</keyword>
<feature type="signal peptide" evidence="2">
    <location>
        <begin position="1"/>
        <end position="28"/>
    </location>
</feature>
<reference evidence="3" key="1">
    <citation type="submission" date="2020-08" db="EMBL/GenBank/DDBJ databases">
        <title>Genome public.</title>
        <authorList>
            <person name="Liu C."/>
            <person name="Sun Q."/>
        </authorList>
    </citation>
    <scope>NUCLEOTIDE SEQUENCE</scope>
    <source>
        <strain evidence="3">BX7</strain>
    </source>
</reference>
<dbReference type="AlphaFoldDB" id="A0A926DBQ3"/>
<evidence type="ECO:0000256" key="2">
    <source>
        <dbReference type="SAM" id="SignalP"/>
    </source>
</evidence>
<dbReference type="EMBL" id="JACRSP010000001">
    <property type="protein sequence ID" value="MBC8535153.1"/>
    <property type="molecule type" value="Genomic_DNA"/>
</dbReference>
<feature type="chain" id="PRO_5036734903" description="SLH domain-containing protein" evidence="2">
    <location>
        <begin position="29"/>
        <end position="218"/>
    </location>
</feature>
<gene>
    <name evidence="3" type="ORF">H8695_00380</name>
</gene>
<evidence type="ECO:0000256" key="1">
    <source>
        <dbReference type="SAM" id="MobiDB-lite"/>
    </source>
</evidence>
<accession>A0A926DBQ3</accession>
<name>A0A926DBQ3_9FIRM</name>
<comment type="caution">
    <text evidence="3">The sequence shown here is derived from an EMBL/GenBank/DDBJ whole genome shotgun (WGS) entry which is preliminary data.</text>
</comment>
<proteinExistence type="predicted"/>
<evidence type="ECO:0008006" key="5">
    <source>
        <dbReference type="Google" id="ProtNLM"/>
    </source>
</evidence>
<keyword evidence="2" id="KW-0732">Signal</keyword>
<protein>
    <recommendedName>
        <fullName evidence="5">SLH domain-containing protein</fullName>
    </recommendedName>
</protein>
<dbReference type="RefSeq" id="WP_249298791.1">
    <property type="nucleotide sequence ID" value="NZ_JACRSP010000001.1"/>
</dbReference>
<dbReference type="Proteomes" id="UP000620366">
    <property type="component" value="Unassembled WGS sequence"/>
</dbReference>